<accession>A0A2T5MD35</accession>
<feature type="domain" description="Histidine kinase" evidence="9">
    <location>
        <begin position="260"/>
        <end position="486"/>
    </location>
</feature>
<evidence type="ECO:0000259" key="10">
    <source>
        <dbReference type="PROSITE" id="PS50885"/>
    </source>
</evidence>
<keyword evidence="8" id="KW-1133">Transmembrane helix</keyword>
<evidence type="ECO:0000256" key="5">
    <source>
        <dbReference type="ARBA" id="ARBA00022679"/>
    </source>
</evidence>
<dbReference type="Gene3D" id="1.10.287.130">
    <property type="match status" value="1"/>
</dbReference>
<evidence type="ECO:0000256" key="2">
    <source>
        <dbReference type="ARBA" id="ARBA00004370"/>
    </source>
</evidence>
<evidence type="ECO:0000256" key="8">
    <source>
        <dbReference type="SAM" id="Phobius"/>
    </source>
</evidence>
<dbReference type="PANTHER" id="PTHR43711">
    <property type="entry name" value="TWO-COMPONENT HISTIDINE KINASE"/>
    <property type="match status" value="1"/>
</dbReference>
<dbReference type="CDD" id="cd00082">
    <property type="entry name" value="HisKA"/>
    <property type="match status" value="1"/>
</dbReference>
<evidence type="ECO:0000256" key="6">
    <source>
        <dbReference type="ARBA" id="ARBA00022777"/>
    </source>
</evidence>
<comment type="catalytic activity">
    <reaction evidence="1">
        <text>ATP + protein L-histidine = ADP + protein N-phospho-L-histidine.</text>
        <dbReference type="EC" id="2.7.13.3"/>
    </reaction>
</comment>
<dbReference type="GO" id="GO:0016020">
    <property type="term" value="C:membrane"/>
    <property type="evidence" value="ECO:0007669"/>
    <property type="project" value="UniProtKB-SubCell"/>
</dbReference>
<dbReference type="OrthoDB" id="9804645at2"/>
<evidence type="ECO:0000256" key="4">
    <source>
        <dbReference type="ARBA" id="ARBA00022553"/>
    </source>
</evidence>
<dbReference type="InterPro" id="IPR050736">
    <property type="entry name" value="Sensor_HK_Regulatory"/>
</dbReference>
<keyword evidence="8" id="KW-0472">Membrane</keyword>
<evidence type="ECO:0000259" key="9">
    <source>
        <dbReference type="PROSITE" id="PS50109"/>
    </source>
</evidence>
<dbReference type="PRINTS" id="PR00344">
    <property type="entry name" value="BCTRLSENSOR"/>
</dbReference>
<dbReference type="InterPro" id="IPR036890">
    <property type="entry name" value="HATPase_C_sf"/>
</dbReference>
<proteinExistence type="predicted"/>
<evidence type="ECO:0000256" key="1">
    <source>
        <dbReference type="ARBA" id="ARBA00000085"/>
    </source>
</evidence>
<dbReference type="SUPFAM" id="SSF47384">
    <property type="entry name" value="Homodimeric domain of signal transducing histidine kinase"/>
    <property type="match status" value="1"/>
</dbReference>
<reference evidence="11 12" key="1">
    <citation type="submission" date="2018-04" db="EMBL/GenBank/DDBJ databases">
        <title>Novel species isolated from glacier.</title>
        <authorList>
            <person name="Liu Q."/>
            <person name="Xin Y.-H."/>
        </authorList>
    </citation>
    <scope>NUCLEOTIDE SEQUENCE [LARGE SCALE GENOMIC DNA]</scope>
    <source>
        <strain evidence="11 12">GT1R17</strain>
    </source>
</reference>
<dbReference type="SMART" id="SM00387">
    <property type="entry name" value="HATPase_c"/>
    <property type="match status" value="1"/>
</dbReference>
<dbReference type="EC" id="2.7.13.3" evidence="3"/>
<dbReference type="GO" id="GO:0000155">
    <property type="term" value="F:phosphorelay sensor kinase activity"/>
    <property type="evidence" value="ECO:0007669"/>
    <property type="project" value="InterPro"/>
</dbReference>
<dbReference type="RefSeq" id="WP_107940857.1">
    <property type="nucleotide sequence ID" value="NZ_QANS01000005.1"/>
</dbReference>
<dbReference type="Gene3D" id="3.30.565.10">
    <property type="entry name" value="Histidine kinase-like ATPase, C-terminal domain"/>
    <property type="match status" value="1"/>
</dbReference>
<feature type="domain" description="HAMP" evidence="10">
    <location>
        <begin position="200"/>
        <end position="252"/>
    </location>
</feature>
<dbReference type="SUPFAM" id="SSF55874">
    <property type="entry name" value="ATPase domain of HSP90 chaperone/DNA topoisomerase II/histidine kinase"/>
    <property type="match status" value="1"/>
</dbReference>
<dbReference type="EMBL" id="QANS01000005">
    <property type="protein sequence ID" value="PTU30485.1"/>
    <property type="molecule type" value="Genomic_DNA"/>
</dbReference>
<protein>
    <recommendedName>
        <fullName evidence="3">histidine kinase</fullName>
        <ecNumber evidence="3">2.7.13.3</ecNumber>
    </recommendedName>
</protein>
<evidence type="ECO:0000313" key="11">
    <source>
        <dbReference type="EMBL" id="PTU30485.1"/>
    </source>
</evidence>
<dbReference type="InterPro" id="IPR003661">
    <property type="entry name" value="HisK_dim/P_dom"/>
</dbReference>
<keyword evidence="6" id="KW-0418">Kinase</keyword>
<dbReference type="InterPro" id="IPR004358">
    <property type="entry name" value="Sig_transdc_His_kin-like_C"/>
</dbReference>
<feature type="transmembrane region" description="Helical" evidence="8">
    <location>
        <begin position="179"/>
        <end position="204"/>
    </location>
</feature>
<keyword evidence="4" id="KW-0597">Phosphoprotein</keyword>
<name>A0A2T5MD35_9GAMM</name>
<keyword evidence="7" id="KW-0902">Two-component regulatory system</keyword>
<dbReference type="InterPro" id="IPR003594">
    <property type="entry name" value="HATPase_dom"/>
</dbReference>
<dbReference type="Proteomes" id="UP000244248">
    <property type="component" value="Unassembled WGS sequence"/>
</dbReference>
<dbReference type="Pfam" id="PF00512">
    <property type="entry name" value="HisKA"/>
    <property type="match status" value="1"/>
</dbReference>
<organism evidence="11 12">
    <name type="scientific">Stenotrophobium rhamnosiphilum</name>
    <dbReference type="NCBI Taxonomy" id="2029166"/>
    <lineage>
        <taxon>Bacteria</taxon>
        <taxon>Pseudomonadati</taxon>
        <taxon>Pseudomonadota</taxon>
        <taxon>Gammaproteobacteria</taxon>
        <taxon>Nevskiales</taxon>
        <taxon>Nevskiaceae</taxon>
        <taxon>Stenotrophobium</taxon>
    </lineage>
</organism>
<sequence length="495" mass="54935">MRIPTRPRSIFSLILLGYALVALPIIVVSAVAAIYAKTLADDSNHLLNNGIHVIQKSQALEDSLIAIDRISQQYRVLGQPQSLETFPKRARAVNEALADLKLSTQYRQSDWQLDKIGSDVSALGAALRLNNPQATELAQALDKFGEVHKLANGITDQAQIFIANEASAIEQRAIKHENFLITLGAFLLPIACGMALLSAYYVIFPLRKLDRVIRDLGADRLDKPISVRGPQELQRLGQELDWLRTRLLTVDQDKNRFLRQMAHELKTPLANVREAVELLAEGVTGSLSEQQVEVVGILNNNSFELQNLIENLLDFEDWREKAGRMDFSFFPMRPLIDRCVQRYRVLITAKSLTFAINCDSFQVYADRERLRMTLDNLISNAIKFSPKAGTISIAARLEVVESNSVKTSNELQIEIADEGPGIPENDRNNIFDPYFTGKPPAGRHLQGTGIGLAVVNDCVKAHGGTIAVVDRPALGACFSIRMPIEYERASVSVAV</sequence>
<comment type="subcellular location">
    <subcellularLocation>
        <location evidence="2">Membrane</location>
    </subcellularLocation>
</comment>
<keyword evidence="8" id="KW-0812">Transmembrane</keyword>
<dbReference type="InterPro" id="IPR003660">
    <property type="entry name" value="HAMP_dom"/>
</dbReference>
<dbReference type="InterPro" id="IPR005467">
    <property type="entry name" value="His_kinase_dom"/>
</dbReference>
<keyword evidence="12" id="KW-1185">Reference proteome</keyword>
<dbReference type="PANTHER" id="PTHR43711:SF1">
    <property type="entry name" value="HISTIDINE KINASE 1"/>
    <property type="match status" value="1"/>
</dbReference>
<dbReference type="SMART" id="SM00388">
    <property type="entry name" value="HisKA"/>
    <property type="match status" value="1"/>
</dbReference>
<keyword evidence="5" id="KW-0808">Transferase</keyword>
<dbReference type="PROSITE" id="PS50109">
    <property type="entry name" value="HIS_KIN"/>
    <property type="match status" value="1"/>
</dbReference>
<evidence type="ECO:0000313" key="12">
    <source>
        <dbReference type="Proteomes" id="UP000244248"/>
    </source>
</evidence>
<dbReference type="Gene3D" id="6.10.340.10">
    <property type="match status" value="1"/>
</dbReference>
<dbReference type="Pfam" id="PF00672">
    <property type="entry name" value="HAMP"/>
    <property type="match status" value="1"/>
</dbReference>
<evidence type="ECO:0000256" key="7">
    <source>
        <dbReference type="ARBA" id="ARBA00023012"/>
    </source>
</evidence>
<dbReference type="AlphaFoldDB" id="A0A2T5MD35"/>
<comment type="caution">
    <text evidence="11">The sequence shown here is derived from an EMBL/GenBank/DDBJ whole genome shotgun (WGS) entry which is preliminary data.</text>
</comment>
<dbReference type="InterPro" id="IPR036097">
    <property type="entry name" value="HisK_dim/P_sf"/>
</dbReference>
<evidence type="ECO:0000256" key="3">
    <source>
        <dbReference type="ARBA" id="ARBA00012438"/>
    </source>
</evidence>
<feature type="transmembrane region" description="Helical" evidence="8">
    <location>
        <begin position="12"/>
        <end position="36"/>
    </location>
</feature>
<dbReference type="CDD" id="cd00075">
    <property type="entry name" value="HATPase"/>
    <property type="match status" value="1"/>
</dbReference>
<gene>
    <name evidence="11" type="ORF">CJD38_13285</name>
</gene>
<dbReference type="PROSITE" id="PS50885">
    <property type="entry name" value="HAMP"/>
    <property type="match status" value="1"/>
</dbReference>
<dbReference type="Pfam" id="PF02518">
    <property type="entry name" value="HATPase_c"/>
    <property type="match status" value="1"/>
</dbReference>